<feature type="domain" description="PH" evidence="27">
    <location>
        <begin position="333"/>
        <end position="554"/>
    </location>
</feature>
<dbReference type="GO" id="GO:0002102">
    <property type="term" value="C:podosome"/>
    <property type="evidence" value="ECO:0007669"/>
    <property type="project" value="UniProtKB-SubCell"/>
</dbReference>
<feature type="domain" description="Arf-GAP" evidence="29">
    <location>
        <begin position="671"/>
        <end position="796"/>
    </location>
</feature>
<feature type="region of interest" description="Disordered" evidence="26">
    <location>
        <begin position="409"/>
        <end position="480"/>
    </location>
</feature>
<feature type="domain" description="PH" evidence="27">
    <location>
        <begin position="879"/>
        <end position="986"/>
    </location>
</feature>
<dbReference type="CDD" id="cd09490">
    <property type="entry name" value="SAM_Arap1_2_3"/>
    <property type="match status" value="1"/>
</dbReference>
<dbReference type="SUPFAM" id="SSF50729">
    <property type="entry name" value="PH domain-like"/>
    <property type="match status" value="5"/>
</dbReference>
<dbReference type="CDD" id="cd13256">
    <property type="entry name" value="PH3_ARAP"/>
    <property type="match status" value="1"/>
</dbReference>
<feature type="compositionally biased region" description="Pro residues" evidence="26">
    <location>
        <begin position="154"/>
        <end position="167"/>
    </location>
</feature>
<feature type="compositionally biased region" description="Basic and acidic residues" evidence="26">
    <location>
        <begin position="409"/>
        <end position="424"/>
    </location>
</feature>
<dbReference type="Gene3D" id="2.30.29.30">
    <property type="entry name" value="Pleckstrin-homology domain (PH domain)/Phosphotyrosine-binding domain (PTB)"/>
    <property type="match status" value="4"/>
</dbReference>
<dbReference type="PROSITE" id="PS50003">
    <property type="entry name" value="PH_DOMAIN"/>
    <property type="match status" value="4"/>
</dbReference>
<dbReference type="Pfam" id="PF00620">
    <property type="entry name" value="RhoGAP"/>
    <property type="match status" value="1"/>
</dbReference>
<evidence type="ECO:0000256" key="2">
    <source>
        <dbReference type="ARBA" id="ARBA00004202"/>
    </source>
</evidence>
<dbReference type="FunFam" id="2.30.29.30:FF:000186">
    <property type="entry name" value="Arf-GAP with Rho-GAP domain, ANK repeat and PH domain-containing protein 1"/>
    <property type="match status" value="1"/>
</dbReference>
<keyword evidence="14" id="KW-0677">Repeat</keyword>
<dbReference type="InterPro" id="IPR011993">
    <property type="entry name" value="PH-like_dom_sf"/>
</dbReference>
<keyword evidence="19" id="KW-0333">Golgi apparatus</keyword>
<dbReference type="InterPro" id="IPR013761">
    <property type="entry name" value="SAM/pointed_sf"/>
</dbReference>
<evidence type="ECO:0000256" key="5">
    <source>
        <dbReference type="ARBA" id="ARBA00004466"/>
    </source>
</evidence>
<protein>
    <recommendedName>
        <fullName evidence="23">Arf-GAP with Rho-GAP domain, ANK repeat and PH domain-containing protein 1</fullName>
    </recommendedName>
    <alternativeName>
        <fullName evidence="24">Centaurin-delta-2</fullName>
    </alternativeName>
</protein>
<dbReference type="PROSITE" id="PS50105">
    <property type="entry name" value="SAM_DOMAIN"/>
    <property type="match status" value="1"/>
</dbReference>
<dbReference type="CDD" id="cd17226">
    <property type="entry name" value="RA_ARAP1"/>
    <property type="match status" value="1"/>
</dbReference>
<evidence type="ECO:0000256" key="20">
    <source>
        <dbReference type="ARBA" id="ARBA00023136"/>
    </source>
</evidence>
<feature type="compositionally biased region" description="Pro residues" evidence="26">
    <location>
        <begin position="92"/>
        <end position="102"/>
    </location>
</feature>
<evidence type="ECO:0000256" key="19">
    <source>
        <dbReference type="ARBA" id="ARBA00023034"/>
    </source>
</evidence>
<reference evidence="32" key="1">
    <citation type="submission" date="2025-08" db="UniProtKB">
        <authorList>
            <consortium name="Ensembl"/>
        </authorList>
    </citation>
    <scope>IDENTIFICATION</scope>
</reference>
<dbReference type="CDD" id="cd13257">
    <property type="entry name" value="PH4_ARAP"/>
    <property type="match status" value="1"/>
</dbReference>
<dbReference type="FunFam" id="1.10.220.150:FF:000006">
    <property type="entry name" value="arf-GAP with Rho-GAP domain, ANK repeat and PH domain-containing protein 3"/>
    <property type="match status" value="1"/>
</dbReference>
<proteinExistence type="predicted"/>
<evidence type="ECO:0000256" key="13">
    <source>
        <dbReference type="ARBA" id="ARBA00022723"/>
    </source>
</evidence>
<dbReference type="CDD" id="cd08837">
    <property type="entry name" value="ArfGap_ARAP"/>
    <property type="match status" value="1"/>
</dbReference>
<evidence type="ECO:0000256" key="18">
    <source>
        <dbReference type="ARBA" id="ARBA00022949"/>
    </source>
</evidence>
<dbReference type="Gene3D" id="1.10.150.50">
    <property type="entry name" value="Transcription Factor, Ets-1"/>
    <property type="match status" value="1"/>
</dbReference>
<evidence type="ECO:0000259" key="27">
    <source>
        <dbReference type="PROSITE" id="PS50003"/>
    </source>
</evidence>
<evidence type="ECO:0000259" key="29">
    <source>
        <dbReference type="PROSITE" id="PS50115"/>
    </source>
</evidence>
<dbReference type="Gene3D" id="1.10.555.10">
    <property type="entry name" value="Rho GTPase activation protein"/>
    <property type="match status" value="1"/>
</dbReference>
<dbReference type="PROSITE" id="PS50115">
    <property type="entry name" value="ARFGAP"/>
    <property type="match status" value="1"/>
</dbReference>
<feature type="compositionally biased region" description="Acidic residues" evidence="26">
    <location>
        <begin position="225"/>
        <end position="236"/>
    </location>
</feature>
<accession>A0A8D0QP48</accession>
<dbReference type="FunFam" id="2.30.29.30:FF:000173">
    <property type="entry name" value="Arf-GAP with Rho-GAP domain, ANK repeat and PH domain-containing protein 1"/>
    <property type="match status" value="1"/>
</dbReference>
<dbReference type="InterPro" id="IPR038508">
    <property type="entry name" value="ArfGAP_dom_sf"/>
</dbReference>
<dbReference type="GO" id="GO:0051130">
    <property type="term" value="P:positive regulation of cellular component organization"/>
    <property type="evidence" value="ECO:0007669"/>
    <property type="project" value="UniProtKB-ARBA"/>
</dbReference>
<feature type="domain" description="PH" evidence="27">
    <location>
        <begin position="575"/>
        <end position="665"/>
    </location>
</feature>
<dbReference type="FunFam" id="2.30.29.30:FF:000170">
    <property type="entry name" value="Arf-GAP with Rho-GAP domain, ANK repeat and PH domain-containing protein 1"/>
    <property type="match status" value="1"/>
</dbReference>
<evidence type="ECO:0000259" key="30">
    <source>
        <dbReference type="PROSITE" id="PS50200"/>
    </source>
</evidence>
<dbReference type="GO" id="GO:0001726">
    <property type="term" value="C:ruffle"/>
    <property type="evidence" value="ECO:0007669"/>
    <property type="project" value="UniProtKB-SubCell"/>
</dbReference>
<dbReference type="Pfam" id="PF00788">
    <property type="entry name" value="RA"/>
    <property type="match status" value="1"/>
</dbReference>
<dbReference type="CDD" id="cd13259">
    <property type="entry name" value="PH5_ARAP"/>
    <property type="match status" value="1"/>
</dbReference>
<feature type="domain" description="Ras-associating" evidence="30">
    <location>
        <begin position="1308"/>
        <end position="1397"/>
    </location>
</feature>
<feature type="domain" description="SAM" evidence="28">
    <location>
        <begin position="10"/>
        <end position="64"/>
    </location>
</feature>
<dbReference type="GO" id="GO:0005769">
    <property type="term" value="C:early endosome"/>
    <property type="evidence" value="ECO:0007669"/>
    <property type="project" value="UniProtKB-SubCell"/>
</dbReference>
<keyword evidence="17" id="KW-0862">Zinc</keyword>
<keyword evidence="15" id="KW-0967">Endosome</keyword>
<evidence type="ECO:0000256" key="23">
    <source>
        <dbReference type="ARBA" id="ARBA00073339"/>
    </source>
</evidence>
<dbReference type="SUPFAM" id="SSF47769">
    <property type="entry name" value="SAM/Pointed domain"/>
    <property type="match status" value="1"/>
</dbReference>
<dbReference type="Ensembl" id="ENSSSCT00025011451.1">
    <property type="protein sequence ID" value="ENSSSCP00025004589.1"/>
    <property type="gene ID" value="ENSSSCG00025008485.1"/>
</dbReference>
<feature type="domain" description="Rho-GAP" evidence="31">
    <location>
        <begin position="1094"/>
        <end position="1275"/>
    </location>
</feature>
<dbReference type="SUPFAM" id="SSF57863">
    <property type="entry name" value="ArfGap/RecO-like zinc finger"/>
    <property type="match status" value="1"/>
</dbReference>
<dbReference type="FunFam" id="3.10.20.90:FF:000136">
    <property type="entry name" value="Arf-GAP with Rho-GAP domain, ANK repeat and PH domain-containing protein 1"/>
    <property type="match status" value="1"/>
</dbReference>
<dbReference type="InterPro" id="IPR001849">
    <property type="entry name" value="PH_domain"/>
</dbReference>
<name>A0A8D0QP48_PIG</name>
<evidence type="ECO:0000256" key="11">
    <source>
        <dbReference type="ARBA" id="ARBA00022490"/>
    </source>
</evidence>
<dbReference type="InterPro" id="IPR000198">
    <property type="entry name" value="RhoGAP_dom"/>
</dbReference>
<evidence type="ECO:0000256" key="24">
    <source>
        <dbReference type="ARBA" id="ARBA00083558"/>
    </source>
</evidence>
<evidence type="ECO:0000256" key="25">
    <source>
        <dbReference type="PROSITE-ProRule" id="PRU00288"/>
    </source>
</evidence>
<dbReference type="Pfam" id="PF01412">
    <property type="entry name" value="ArfGap"/>
    <property type="match status" value="1"/>
</dbReference>
<dbReference type="GO" id="GO:0007165">
    <property type="term" value="P:signal transduction"/>
    <property type="evidence" value="ECO:0007669"/>
    <property type="project" value="InterPro"/>
</dbReference>
<dbReference type="InterPro" id="IPR037278">
    <property type="entry name" value="ARFGAP/RecO"/>
</dbReference>
<feature type="region of interest" description="Disordered" evidence="26">
    <location>
        <begin position="88"/>
        <end position="119"/>
    </location>
</feature>
<keyword evidence="16 25" id="KW-0863">Zinc-finger</keyword>
<evidence type="ECO:0000259" key="31">
    <source>
        <dbReference type="PROSITE" id="PS50238"/>
    </source>
</evidence>
<evidence type="ECO:0000313" key="33">
    <source>
        <dbReference type="Proteomes" id="UP000694727"/>
    </source>
</evidence>
<evidence type="ECO:0000256" key="9">
    <source>
        <dbReference type="ARBA" id="ARBA00022468"/>
    </source>
</evidence>
<feature type="compositionally biased region" description="Pro residues" evidence="26">
    <location>
        <begin position="183"/>
        <end position="222"/>
    </location>
</feature>
<dbReference type="GO" id="GO:0005096">
    <property type="term" value="F:GTPase activator activity"/>
    <property type="evidence" value="ECO:0007669"/>
    <property type="project" value="UniProtKB-KW"/>
</dbReference>
<comment type="subunit">
    <text evidence="22">Interacts with SH3KBP1/CIN85 (via SH3 domains). The interaction is independent of EGF and does not affect ARAP1 GTPase-activating activity but is involved in regulating ubiquitination and endocytic trafficking of EGFR. ARAP1 competes with E3 ubiquitin-protein ligase CBL for binding to SH3KBP1, preventing interaction of CBL with SH3KBP1; this is likely to regulate SH3KBP1-mediated internalization of EGFR. Interacts with TNFRSF10A.</text>
</comment>
<feature type="domain" description="PH" evidence="27">
    <location>
        <begin position="1410"/>
        <end position="1521"/>
    </location>
</feature>
<dbReference type="GO" id="GO:0005547">
    <property type="term" value="F:phosphatidylinositol-3,4,5-trisphosphate binding"/>
    <property type="evidence" value="ECO:0007669"/>
    <property type="project" value="InterPro"/>
</dbReference>
<dbReference type="SMART" id="SM00324">
    <property type="entry name" value="RhoGAP"/>
    <property type="match status" value="1"/>
</dbReference>
<evidence type="ECO:0000256" key="12">
    <source>
        <dbReference type="ARBA" id="ARBA00022553"/>
    </source>
</evidence>
<dbReference type="SMART" id="SM00454">
    <property type="entry name" value="SAM"/>
    <property type="match status" value="1"/>
</dbReference>
<dbReference type="SMART" id="SM00233">
    <property type="entry name" value="PH"/>
    <property type="match status" value="5"/>
</dbReference>
<evidence type="ECO:0000256" key="6">
    <source>
        <dbReference type="ARBA" id="ARBA00004496"/>
    </source>
</evidence>
<dbReference type="GO" id="GO:0005771">
    <property type="term" value="C:multivesicular body"/>
    <property type="evidence" value="ECO:0007669"/>
    <property type="project" value="UniProtKB-SubCell"/>
</dbReference>
<evidence type="ECO:0000256" key="10">
    <source>
        <dbReference type="ARBA" id="ARBA00022475"/>
    </source>
</evidence>
<evidence type="ECO:0000256" key="14">
    <source>
        <dbReference type="ARBA" id="ARBA00022737"/>
    </source>
</evidence>
<dbReference type="CDD" id="cd04385">
    <property type="entry name" value="RhoGAP_ARAP"/>
    <property type="match status" value="1"/>
</dbReference>
<keyword evidence="9" id="KW-0343">GTPase activation</keyword>
<keyword evidence="18" id="KW-0965">Cell junction</keyword>
<evidence type="ECO:0000256" key="22">
    <source>
        <dbReference type="ARBA" id="ARBA00063517"/>
    </source>
</evidence>
<dbReference type="Pfam" id="PF00169">
    <property type="entry name" value="PH"/>
    <property type="match status" value="2"/>
</dbReference>
<feature type="compositionally biased region" description="Low complexity" evidence="26">
    <location>
        <begin position="299"/>
        <end position="312"/>
    </location>
</feature>
<evidence type="ECO:0000256" key="4">
    <source>
        <dbReference type="ARBA" id="ARBA00004412"/>
    </source>
</evidence>
<comment type="subcellular location">
    <subcellularLocation>
        <location evidence="2">Cell membrane</location>
        <topology evidence="2">Peripheral membrane protein</topology>
    </subcellularLocation>
    <subcellularLocation>
        <location evidence="1">Cell projection</location>
        <location evidence="1">Podosome</location>
    </subcellularLocation>
    <subcellularLocation>
        <location evidence="5">Cell projection</location>
        <location evidence="5">Ruffle</location>
    </subcellularLocation>
    <subcellularLocation>
        <location evidence="6">Cytoplasm</location>
    </subcellularLocation>
    <subcellularLocation>
        <location evidence="4">Early endosome</location>
    </subcellularLocation>
    <subcellularLocation>
        <location evidence="7">Endosome</location>
        <location evidence="7">Multivesicular body</location>
    </subcellularLocation>
    <subcellularLocation>
        <location evidence="3">Golgi apparatus</location>
        <location evidence="3">Golgi stack</location>
    </subcellularLocation>
    <subcellularLocation>
        <location evidence="8">Golgi apparatus</location>
        <location evidence="8">trans-Golgi network</location>
    </subcellularLocation>
</comment>
<evidence type="ECO:0000256" key="7">
    <source>
        <dbReference type="ARBA" id="ARBA00004559"/>
    </source>
</evidence>
<keyword evidence="12" id="KW-0597">Phosphoprotein</keyword>
<evidence type="ECO:0000256" key="1">
    <source>
        <dbReference type="ARBA" id="ARBA00004188"/>
    </source>
</evidence>
<dbReference type="InterPro" id="IPR037858">
    <property type="entry name" value="RhoGAP_ARAP"/>
</dbReference>
<dbReference type="InterPro" id="IPR001164">
    <property type="entry name" value="ArfGAP_dom"/>
</dbReference>
<evidence type="ECO:0000256" key="17">
    <source>
        <dbReference type="ARBA" id="ARBA00022833"/>
    </source>
</evidence>
<keyword evidence="21" id="KW-0966">Cell projection</keyword>
<dbReference type="FunFam" id="1.10.150.50:FF:000064">
    <property type="entry name" value="arf-GAP with Rho-GAP domain, ANK repeat and PH domain-containing protein 1 isoform X1"/>
    <property type="match status" value="1"/>
</dbReference>
<dbReference type="SMART" id="SM00105">
    <property type="entry name" value="ArfGap"/>
    <property type="match status" value="1"/>
</dbReference>
<sequence length="1575" mass="174185">MAEAGDAALSVAEWLRALHLEQYARLFEQHGLVWATECQGLSDARLVDMGVLLPGHRRRILAGLLRAHTPPAPAPRPAPRPVPMKRHVFRSPPVPAAPPEPLPTAGEDEGLPTAPPIPPRRSCIPPACFSTPSAAAPDPVLPPLPAKRHLPEQCVPPVPPRTGPPRPLVSLPTKEKELLLPPASSPPQPGPEEPPAVFPRGPPQPPTPPPSPPAIPPKPLRPLPEFDDSDYDEVPEEGPGAPAAVMTKKEERPASQVPRAVRVASLLSEGEELSGDDPGDEDEDDHAYEGVPNGGWHTSSLSSALPGSLLTPELPPPPMDGPPVSQDPSPVPPVIKAGWLDKNPPQGSYIYQKRWVRLDASYLQYFDSNKDAYSKRFVPVACISRVAAIGDQKFEVITNNRTFAFRAESDGGEKAGIRPEESGRRAGVHLLPPSAQRGGRAAPPPTGSGLETPGSSQKHASLLTGEAGSDRPGALPCPGAQLGLEPELVQVRELGESEKGGPVRAGFLVEVLPEEVAWGTLRRLPARLSSSFSLCPLPTAERKEWIQALQQAVAEQRARARLSSAYPLGAGGSEPPDRAGSLELRGFKNKLYVAVVGDKVQLYKNLEEYHLGIGITFIDMSVGNVKEAADRRSFDLTTPYRIFSFSAESELEKEQWLEAMQGAIAEALSTSEVAERIWAVAPNRFCADCEAAQPDWASINLCVVICKRCAGAHRGLGAGVSKVRSLKMDRKVWTEVLIELFLQLGNAAGNHFWAANVPPSEALQPSSSPSARRCHLEAKYREGKYRRYHPLFGNQEELDKALCAAVTTSDLAETQALLGCGASVNCFSGDPGAPTPLALAEQAGQTLQMEFLRNNRTTEVPRLDSMKPLEKHYSVVLPTVSHSGFLYKTASAGKPLQDRRAREEFSRRWCVLSDGVLSYYENERAVTPNGEIRASEIVCLAVPPPDTHGFEHTFEVYTEGERLYLFGLENAELAREWVKCIAKAFVPPLAEDLLARDFERLGRLPYKAGLSLQRAQEGWFSLTGSELHAVFPEGPCEEPLQLRKLQELSVQGDSENQVLVLVERRRTLYIQGERRLDFTGWLGAIQKAAASSGDTLSEQQLGDSDIPVIVYRCVDYITQCGLTSEGIYRKCGQTSKTQRLLESLRQDARSVRLKEGEQHVDDVSSALKRFLRDLPDGLFTRVQRLSWLEASEIEDEEEKIARYRELLARLPPVNRATVKALISHLYCVQCFSDTNQMNTHNLAIVFGPTLFQTDGQDYKAGRVVEDLISRYVVVFSVDEEELRKQRDEITAIVKMRVAGTASGTQHAGDFICTVYLEEKKAEAEQHIKIPASMTAEELTLEILDRRNVGIREKDYWTCFEVNEREEAERPLHFAEKVLPILHGLGTDSYLVVKKHQSMEAMLLYLASHVGETKHGMMKFREDRSLLGLGLPSGGFHDRYFILNSSCLRLYKEVRSHRPEKEWPVRSLKVYLGVKKKLRPPTCWGFTVVHETEKHEKQQWYLCCETQMELREWFATFLFMQHDGLVWPSEPSRVSRAVPEVRLGSVSLIPLRGSENEMRRSVAAFAADPLSLLRNV</sequence>
<dbReference type="InterPro" id="IPR000159">
    <property type="entry name" value="RA_dom"/>
</dbReference>
<dbReference type="GO" id="GO:0008270">
    <property type="term" value="F:zinc ion binding"/>
    <property type="evidence" value="ECO:0007669"/>
    <property type="project" value="UniProtKB-KW"/>
</dbReference>
<dbReference type="Proteomes" id="UP000694727">
    <property type="component" value="Unplaced"/>
</dbReference>
<dbReference type="SUPFAM" id="SSF48350">
    <property type="entry name" value="GTPase activation domain, GAP"/>
    <property type="match status" value="1"/>
</dbReference>
<dbReference type="InterPro" id="IPR001660">
    <property type="entry name" value="SAM"/>
</dbReference>
<dbReference type="GO" id="GO:0005795">
    <property type="term" value="C:Golgi stack"/>
    <property type="evidence" value="ECO:0007669"/>
    <property type="project" value="UniProtKB-SubCell"/>
</dbReference>
<evidence type="ECO:0000256" key="15">
    <source>
        <dbReference type="ARBA" id="ARBA00022753"/>
    </source>
</evidence>
<organism evidence="32 33">
    <name type="scientific">Sus scrofa</name>
    <name type="common">Pig</name>
    <dbReference type="NCBI Taxonomy" id="9823"/>
    <lineage>
        <taxon>Eukaryota</taxon>
        <taxon>Metazoa</taxon>
        <taxon>Chordata</taxon>
        <taxon>Craniata</taxon>
        <taxon>Vertebrata</taxon>
        <taxon>Euteleostomi</taxon>
        <taxon>Mammalia</taxon>
        <taxon>Eutheria</taxon>
        <taxon>Laurasiatheria</taxon>
        <taxon>Artiodactyla</taxon>
        <taxon>Suina</taxon>
        <taxon>Suidae</taxon>
        <taxon>Sus</taxon>
    </lineage>
</organism>
<dbReference type="PRINTS" id="PR00405">
    <property type="entry name" value="REVINTRACTNG"/>
</dbReference>
<evidence type="ECO:0000256" key="3">
    <source>
        <dbReference type="ARBA" id="ARBA00004348"/>
    </source>
</evidence>
<feature type="region of interest" description="Disordered" evidence="26">
    <location>
        <begin position="139"/>
        <end position="331"/>
    </location>
</feature>
<dbReference type="GO" id="GO:0005886">
    <property type="term" value="C:plasma membrane"/>
    <property type="evidence" value="ECO:0007669"/>
    <property type="project" value="UniProtKB-SubCell"/>
</dbReference>
<dbReference type="Gene3D" id="3.10.20.90">
    <property type="entry name" value="Phosphatidylinositol 3-kinase Catalytic Subunit, Chain A, domain 1"/>
    <property type="match status" value="1"/>
</dbReference>
<feature type="compositionally biased region" description="Acidic residues" evidence="26">
    <location>
        <begin position="269"/>
        <end position="286"/>
    </location>
</feature>
<dbReference type="PROSITE" id="PS50238">
    <property type="entry name" value="RHOGAP"/>
    <property type="match status" value="1"/>
</dbReference>
<evidence type="ECO:0000313" key="32">
    <source>
        <dbReference type="Ensembl" id="ENSSSCP00025004589.1"/>
    </source>
</evidence>
<dbReference type="PROSITE" id="PS50200">
    <property type="entry name" value="RA"/>
    <property type="match status" value="1"/>
</dbReference>
<evidence type="ECO:0000256" key="26">
    <source>
        <dbReference type="SAM" id="MobiDB-lite"/>
    </source>
</evidence>
<dbReference type="GO" id="GO:0030100">
    <property type="term" value="P:regulation of endocytosis"/>
    <property type="evidence" value="ECO:0007669"/>
    <property type="project" value="UniProtKB-ARBA"/>
</dbReference>
<keyword evidence="13" id="KW-0479">Metal-binding</keyword>
<dbReference type="InterPro" id="IPR008936">
    <property type="entry name" value="Rho_GTPase_activation_prot"/>
</dbReference>
<dbReference type="CDD" id="cd13254">
    <property type="entry name" value="PH2_ARAP"/>
    <property type="match status" value="1"/>
</dbReference>
<dbReference type="Pfam" id="PF00536">
    <property type="entry name" value="SAM_1"/>
    <property type="match status" value="1"/>
</dbReference>
<keyword evidence="11" id="KW-0963">Cytoplasm</keyword>
<evidence type="ECO:0000256" key="8">
    <source>
        <dbReference type="ARBA" id="ARBA00004601"/>
    </source>
</evidence>
<dbReference type="PANTHER" id="PTHR45899:SF3">
    <property type="entry name" value="ARF-GAP WITH RHO-GAP DOMAIN, ANK REPEAT AND PH DOMAIN-CONTAINING PROTEIN 1"/>
    <property type="match status" value="1"/>
</dbReference>
<evidence type="ECO:0000259" key="28">
    <source>
        <dbReference type="PROSITE" id="PS50105"/>
    </source>
</evidence>
<keyword evidence="20" id="KW-0472">Membrane</keyword>
<dbReference type="FunFam" id="1.10.555.10:FF:000023">
    <property type="entry name" value="Arf-GAP with Rho-GAP domain, ANK repeat and PH domain-containing protein 1"/>
    <property type="match status" value="1"/>
</dbReference>
<dbReference type="PANTHER" id="PTHR45899">
    <property type="entry name" value="RHO GTPASE ACTIVATING PROTEIN AT 15B, ISOFORM C"/>
    <property type="match status" value="1"/>
</dbReference>
<keyword evidence="10" id="KW-1003">Cell membrane</keyword>
<dbReference type="Gene3D" id="1.10.220.150">
    <property type="entry name" value="Arf GTPase activating protein"/>
    <property type="match status" value="1"/>
</dbReference>
<evidence type="ECO:0000256" key="21">
    <source>
        <dbReference type="ARBA" id="ARBA00023273"/>
    </source>
</evidence>
<evidence type="ECO:0000256" key="16">
    <source>
        <dbReference type="ARBA" id="ARBA00022771"/>
    </source>
</evidence>
<dbReference type="InterPro" id="IPR052227">
    <property type="entry name" value="Arf-Rho-GAP_ANK-PH_domain"/>
</dbReference>